<dbReference type="OrthoDB" id="9800797at2"/>
<gene>
    <name evidence="4" type="ordered locus">Oter_4143</name>
</gene>
<name>B2A081_OPITP</name>
<dbReference type="Gene3D" id="3.40.630.30">
    <property type="match status" value="1"/>
</dbReference>
<dbReference type="InterPro" id="IPR050832">
    <property type="entry name" value="Bact_Acetyltransf"/>
</dbReference>
<dbReference type="KEGG" id="ote:Oter_4143"/>
<keyword evidence="2" id="KW-0012">Acyltransferase</keyword>
<dbReference type="eggNOG" id="COG0456">
    <property type="taxonomic scope" value="Bacteria"/>
</dbReference>
<evidence type="ECO:0000313" key="5">
    <source>
        <dbReference type="Proteomes" id="UP000007013"/>
    </source>
</evidence>
<keyword evidence="1 4" id="KW-0808">Transferase</keyword>
<dbReference type="STRING" id="452637.Oter_4143"/>
<organism evidence="4 5">
    <name type="scientific">Opitutus terrae (strain DSM 11246 / JCM 15787 / PB90-1)</name>
    <dbReference type="NCBI Taxonomy" id="452637"/>
    <lineage>
        <taxon>Bacteria</taxon>
        <taxon>Pseudomonadati</taxon>
        <taxon>Verrucomicrobiota</taxon>
        <taxon>Opitutia</taxon>
        <taxon>Opitutales</taxon>
        <taxon>Opitutaceae</taxon>
        <taxon>Opitutus</taxon>
    </lineage>
</organism>
<dbReference type="SUPFAM" id="SSF55729">
    <property type="entry name" value="Acyl-CoA N-acyltransferases (Nat)"/>
    <property type="match status" value="1"/>
</dbReference>
<proteinExistence type="predicted"/>
<reference evidence="4 5" key="1">
    <citation type="journal article" date="2011" name="J. Bacteriol.">
        <title>Genome sequence of the verrucomicrobium Opitutus terrae PB90-1, an abundant inhabitant of rice paddy soil ecosystems.</title>
        <authorList>
            <person name="van Passel M.W."/>
            <person name="Kant R."/>
            <person name="Palva A."/>
            <person name="Copeland A."/>
            <person name="Lucas S."/>
            <person name="Lapidus A."/>
            <person name="Glavina del Rio T."/>
            <person name="Pitluck S."/>
            <person name="Goltsman E."/>
            <person name="Clum A."/>
            <person name="Sun H."/>
            <person name="Schmutz J."/>
            <person name="Larimer F.W."/>
            <person name="Land M.L."/>
            <person name="Hauser L."/>
            <person name="Kyrpides N."/>
            <person name="Mikhailova N."/>
            <person name="Richardson P.P."/>
            <person name="Janssen P.H."/>
            <person name="de Vos W.M."/>
            <person name="Smidt H."/>
        </authorList>
    </citation>
    <scope>NUCLEOTIDE SEQUENCE [LARGE SCALE GENOMIC DNA]</scope>
    <source>
        <strain evidence="5">DSM 11246 / JCM 15787 / PB90-1</strain>
    </source>
</reference>
<dbReference type="EMBL" id="CP001032">
    <property type="protein sequence ID" value="ACB77417.1"/>
    <property type="molecule type" value="Genomic_DNA"/>
</dbReference>
<dbReference type="PROSITE" id="PS51186">
    <property type="entry name" value="GNAT"/>
    <property type="match status" value="1"/>
</dbReference>
<sequence>MIRPIEPSDIPALFAVRVATDENRLTREQLALLGITEASVLQRMHGTFRGWLCECDGRVVGFAMGDRATGEMWVIAVLPDYIKRGFGSQLLRAVEDWLARAGCTELWLTTGSDPQLRAYAFYRHRGWEDWKIENRVRYLRKRVSHGSERR</sequence>
<dbReference type="RefSeq" id="WP_012376945.1">
    <property type="nucleotide sequence ID" value="NC_010571.1"/>
</dbReference>
<accession>B2A081</accession>
<dbReference type="HOGENOM" id="CLU_121819_1_0_0"/>
<dbReference type="Pfam" id="PF00583">
    <property type="entry name" value="Acetyltransf_1"/>
    <property type="match status" value="1"/>
</dbReference>
<evidence type="ECO:0000313" key="4">
    <source>
        <dbReference type="EMBL" id="ACB77417.1"/>
    </source>
</evidence>
<evidence type="ECO:0000256" key="2">
    <source>
        <dbReference type="ARBA" id="ARBA00023315"/>
    </source>
</evidence>
<dbReference type="GO" id="GO:0016747">
    <property type="term" value="F:acyltransferase activity, transferring groups other than amino-acyl groups"/>
    <property type="evidence" value="ECO:0007669"/>
    <property type="project" value="InterPro"/>
</dbReference>
<dbReference type="InterPro" id="IPR016181">
    <property type="entry name" value="Acyl_CoA_acyltransferase"/>
</dbReference>
<evidence type="ECO:0000259" key="3">
    <source>
        <dbReference type="PROSITE" id="PS51186"/>
    </source>
</evidence>
<keyword evidence="5" id="KW-1185">Reference proteome</keyword>
<dbReference type="AlphaFoldDB" id="B2A081"/>
<dbReference type="PANTHER" id="PTHR43877">
    <property type="entry name" value="AMINOALKYLPHOSPHONATE N-ACETYLTRANSFERASE-RELATED-RELATED"/>
    <property type="match status" value="1"/>
</dbReference>
<protein>
    <submittedName>
        <fullName evidence="4">GCN5-related N-acetyltransferase</fullName>
    </submittedName>
</protein>
<evidence type="ECO:0000256" key="1">
    <source>
        <dbReference type="ARBA" id="ARBA00022679"/>
    </source>
</evidence>
<dbReference type="InterPro" id="IPR000182">
    <property type="entry name" value="GNAT_dom"/>
</dbReference>
<feature type="domain" description="N-acetyltransferase" evidence="3">
    <location>
        <begin position="1"/>
        <end position="144"/>
    </location>
</feature>
<dbReference type="CDD" id="cd04301">
    <property type="entry name" value="NAT_SF"/>
    <property type="match status" value="1"/>
</dbReference>
<dbReference type="Proteomes" id="UP000007013">
    <property type="component" value="Chromosome"/>
</dbReference>